<dbReference type="CDD" id="cd04301">
    <property type="entry name" value="NAT_SF"/>
    <property type="match status" value="1"/>
</dbReference>
<dbReference type="Gene3D" id="3.40.630.30">
    <property type="match status" value="1"/>
</dbReference>
<dbReference type="InterPro" id="IPR039143">
    <property type="entry name" value="GNPNAT1-like"/>
</dbReference>
<proteinExistence type="predicted"/>
<dbReference type="AlphaFoldDB" id="A0A0G1MMI5"/>
<evidence type="ECO:0000313" key="3">
    <source>
        <dbReference type="Proteomes" id="UP000034032"/>
    </source>
</evidence>
<keyword evidence="2" id="KW-0808">Transferase</keyword>
<accession>A0A0G1MMI5</accession>
<feature type="domain" description="N-acetyltransferase" evidence="1">
    <location>
        <begin position="15"/>
        <end position="160"/>
    </location>
</feature>
<dbReference type="Pfam" id="PF00583">
    <property type="entry name" value="Acetyltransf_1"/>
    <property type="match status" value="1"/>
</dbReference>
<dbReference type="EMBL" id="LCJR01000012">
    <property type="protein sequence ID" value="KKT82027.1"/>
    <property type="molecule type" value="Genomic_DNA"/>
</dbReference>
<sequence length="160" mass="18016">MERKKFDPIVLSGPSILSAKDTDEINGLLRQLSDSVPGLSVQEVSTVLSQQNLWLILLKDPRTNRIIAMATLSYNRTLRHPNGRGYLNDVVVDKSYRGLGLGEYLVKFAVATAKNMRLDSIQLTSNRRRVAANLLYLKHGFRVRDTNCFLLNLDESKGAR</sequence>
<dbReference type="PANTHER" id="PTHR13355">
    <property type="entry name" value="GLUCOSAMINE 6-PHOSPHATE N-ACETYLTRANSFERASE"/>
    <property type="match status" value="1"/>
</dbReference>
<dbReference type="SUPFAM" id="SSF55729">
    <property type="entry name" value="Acyl-CoA N-acyltransferases (Nat)"/>
    <property type="match status" value="1"/>
</dbReference>
<comment type="caution">
    <text evidence="2">The sequence shown here is derived from an EMBL/GenBank/DDBJ whole genome shotgun (WGS) entry which is preliminary data.</text>
</comment>
<protein>
    <submittedName>
        <fullName evidence="2">Acetyltransferase, GNAT family</fullName>
    </submittedName>
</protein>
<dbReference type="Proteomes" id="UP000034032">
    <property type="component" value="Unassembled WGS sequence"/>
</dbReference>
<dbReference type="PANTHER" id="PTHR13355:SF11">
    <property type="entry name" value="GLUCOSAMINE 6-PHOSPHATE N-ACETYLTRANSFERASE"/>
    <property type="match status" value="1"/>
</dbReference>
<dbReference type="GO" id="GO:0004343">
    <property type="term" value="F:glucosamine 6-phosphate N-acetyltransferase activity"/>
    <property type="evidence" value="ECO:0007669"/>
    <property type="project" value="TreeGrafter"/>
</dbReference>
<dbReference type="InterPro" id="IPR000182">
    <property type="entry name" value="GNAT_dom"/>
</dbReference>
<name>A0A0G1MMI5_9BACT</name>
<dbReference type="InterPro" id="IPR016181">
    <property type="entry name" value="Acyl_CoA_acyltransferase"/>
</dbReference>
<gene>
    <name evidence="2" type="ORF">UW79_C0012G0037</name>
</gene>
<evidence type="ECO:0000259" key="1">
    <source>
        <dbReference type="PROSITE" id="PS51186"/>
    </source>
</evidence>
<organism evidence="2 3">
    <name type="scientific">Candidatus Yanofskybacteria bacterium GW2011_GWA2_44_9</name>
    <dbReference type="NCBI Taxonomy" id="1619025"/>
    <lineage>
        <taxon>Bacteria</taxon>
        <taxon>Candidatus Yanofskyibacteriota</taxon>
    </lineage>
</organism>
<reference evidence="2 3" key="1">
    <citation type="journal article" date="2015" name="Nature">
        <title>rRNA introns, odd ribosomes, and small enigmatic genomes across a large radiation of phyla.</title>
        <authorList>
            <person name="Brown C.T."/>
            <person name="Hug L.A."/>
            <person name="Thomas B.C."/>
            <person name="Sharon I."/>
            <person name="Castelle C.J."/>
            <person name="Singh A."/>
            <person name="Wilkins M.J."/>
            <person name="Williams K.H."/>
            <person name="Banfield J.F."/>
        </authorList>
    </citation>
    <scope>NUCLEOTIDE SEQUENCE [LARGE SCALE GENOMIC DNA]</scope>
</reference>
<evidence type="ECO:0000313" key="2">
    <source>
        <dbReference type="EMBL" id="KKT82027.1"/>
    </source>
</evidence>
<dbReference type="PROSITE" id="PS51186">
    <property type="entry name" value="GNAT"/>
    <property type="match status" value="1"/>
</dbReference>